<dbReference type="OrthoDB" id="10424846at2759"/>
<protein>
    <submittedName>
        <fullName evidence="2">Uncharacterized protein</fullName>
    </submittedName>
</protein>
<dbReference type="InParanoid" id="A0A316W279"/>
<feature type="region of interest" description="Disordered" evidence="1">
    <location>
        <begin position="1"/>
        <end position="29"/>
    </location>
</feature>
<proteinExistence type="predicted"/>
<sequence length="582" mass="63385">MPSEGSSRSPLGDLTNHSAKRAAQNNSCQPTVAKKLKTAQSCVAGSLYAASLHTPWGTEGAEPDSEDDNAGIDYPYDAFSESDSQRDERPNYYEREFLDWPSSDDEGKRDYELYDSDDKARSDCSSSSDSSSGKSSSRGKNSGKSSSSGDSSVAGKQAERGKGGGTIDFVWQDQDLYADDQSLEDAVDWVALLSDHQPIELQTTMQPQAAKRHAGKRHAAAQAAALACHSGPKDIKHLLSLEESLKAAQQVCNRLQVREDVKATVNSKDFLQKFVKSATVHGKLCCSTIANQSCRVKAIGLQDGRSMAEEGGGGVYKGTFFDEDGEPTHRYTGMTTNFARRYREHVVACLYSPSVHYNAAQEAEHCSYRALAIVSKGQYNNSEYAHLLGCLEFIWTIRVVLTGHKTTAARASALNPSLSPHFAALVDAESDRLRASSPAELELVKGRMLVAKVAYCHAVAALLLAGQYKLRLCYSKEHNSIQASNLYSLVVPAHLRRILLKKLSELQDSGVTVAKLKLLLPSAQKASPTDFFAGSSLHQAHLFAGIHLQLLLPKLGLQCLQEGTTNLHEEMQAECIHKISEL</sequence>
<feature type="compositionally biased region" description="Basic and acidic residues" evidence="1">
    <location>
        <begin position="83"/>
        <end position="98"/>
    </location>
</feature>
<dbReference type="GeneID" id="37037003"/>
<evidence type="ECO:0000256" key="1">
    <source>
        <dbReference type="SAM" id="MobiDB-lite"/>
    </source>
</evidence>
<keyword evidence="3" id="KW-1185">Reference proteome</keyword>
<evidence type="ECO:0000313" key="3">
    <source>
        <dbReference type="Proteomes" id="UP000245783"/>
    </source>
</evidence>
<dbReference type="AlphaFoldDB" id="A0A316W279"/>
<evidence type="ECO:0000313" key="2">
    <source>
        <dbReference type="EMBL" id="PWN43997.1"/>
    </source>
</evidence>
<gene>
    <name evidence="2" type="ORF">IE81DRAFT_329166</name>
</gene>
<feature type="compositionally biased region" description="Low complexity" evidence="1">
    <location>
        <begin position="123"/>
        <end position="152"/>
    </location>
</feature>
<dbReference type="EMBL" id="KZ819365">
    <property type="protein sequence ID" value="PWN43997.1"/>
    <property type="molecule type" value="Genomic_DNA"/>
</dbReference>
<feature type="compositionally biased region" description="Basic and acidic residues" evidence="1">
    <location>
        <begin position="105"/>
        <end position="122"/>
    </location>
</feature>
<dbReference type="Proteomes" id="UP000245783">
    <property type="component" value="Unassembled WGS sequence"/>
</dbReference>
<dbReference type="RefSeq" id="XP_025371157.1">
    <property type="nucleotide sequence ID" value="XM_025515133.1"/>
</dbReference>
<accession>A0A316W279</accession>
<feature type="region of interest" description="Disordered" evidence="1">
    <location>
        <begin position="53"/>
        <end position="165"/>
    </location>
</feature>
<name>A0A316W279_9BASI</name>
<organism evidence="2 3">
    <name type="scientific">Ceraceosorus guamensis</name>
    <dbReference type="NCBI Taxonomy" id="1522189"/>
    <lineage>
        <taxon>Eukaryota</taxon>
        <taxon>Fungi</taxon>
        <taxon>Dikarya</taxon>
        <taxon>Basidiomycota</taxon>
        <taxon>Ustilaginomycotina</taxon>
        <taxon>Exobasidiomycetes</taxon>
        <taxon>Ceraceosorales</taxon>
        <taxon>Ceraceosoraceae</taxon>
        <taxon>Ceraceosorus</taxon>
    </lineage>
</organism>
<reference evidence="2 3" key="1">
    <citation type="journal article" date="2018" name="Mol. Biol. Evol.">
        <title>Broad Genomic Sampling Reveals a Smut Pathogenic Ancestry of the Fungal Clade Ustilaginomycotina.</title>
        <authorList>
            <person name="Kijpornyongpan T."/>
            <person name="Mondo S.J."/>
            <person name="Barry K."/>
            <person name="Sandor L."/>
            <person name="Lee J."/>
            <person name="Lipzen A."/>
            <person name="Pangilinan J."/>
            <person name="LaButti K."/>
            <person name="Hainaut M."/>
            <person name="Henrissat B."/>
            <person name="Grigoriev I.V."/>
            <person name="Spatafora J.W."/>
            <person name="Aime M.C."/>
        </authorList>
    </citation>
    <scope>NUCLEOTIDE SEQUENCE [LARGE SCALE GENOMIC DNA]</scope>
    <source>
        <strain evidence="2 3">MCA 4658</strain>
    </source>
</reference>
<feature type="compositionally biased region" description="Acidic residues" evidence="1">
    <location>
        <begin position="61"/>
        <end position="70"/>
    </location>
</feature>